<gene>
    <name evidence="4" type="ORF">A5CPEGH6_22380</name>
</gene>
<evidence type="ECO:0000313" key="4">
    <source>
        <dbReference type="EMBL" id="BBL07600.1"/>
    </source>
</evidence>
<dbReference type="GO" id="GO:0005975">
    <property type="term" value="P:carbohydrate metabolic process"/>
    <property type="evidence" value="ECO:0007669"/>
    <property type="project" value="InterPro"/>
</dbReference>
<dbReference type="Pfam" id="PF00722">
    <property type="entry name" value="Glyco_hydro_16"/>
    <property type="match status" value="1"/>
</dbReference>
<dbReference type="InterPro" id="IPR050546">
    <property type="entry name" value="Glycosyl_Hydrlase_16"/>
</dbReference>
<evidence type="ECO:0000256" key="2">
    <source>
        <dbReference type="SAM" id="SignalP"/>
    </source>
</evidence>
<keyword evidence="2" id="KW-0732">Signal</keyword>
<organism evidence="4 5">
    <name type="scientific">Alistipes dispar</name>
    <dbReference type="NCBI Taxonomy" id="2585119"/>
    <lineage>
        <taxon>Bacteria</taxon>
        <taxon>Pseudomonadati</taxon>
        <taxon>Bacteroidota</taxon>
        <taxon>Bacteroidia</taxon>
        <taxon>Bacteroidales</taxon>
        <taxon>Rikenellaceae</taxon>
        <taxon>Alistipes</taxon>
    </lineage>
</organism>
<dbReference type="GO" id="GO:0004553">
    <property type="term" value="F:hydrolase activity, hydrolyzing O-glycosyl compounds"/>
    <property type="evidence" value="ECO:0007669"/>
    <property type="project" value="InterPro"/>
</dbReference>
<dbReference type="RefSeq" id="WP_141429756.1">
    <property type="nucleotide sequence ID" value="NZ_AP019736.1"/>
</dbReference>
<dbReference type="Gene3D" id="2.60.120.200">
    <property type="match status" value="1"/>
</dbReference>
<dbReference type="KEGG" id="ada:A5CPEGH6_22380"/>
<evidence type="ECO:0000259" key="3">
    <source>
        <dbReference type="PROSITE" id="PS51762"/>
    </source>
</evidence>
<dbReference type="Proteomes" id="UP000319374">
    <property type="component" value="Chromosome"/>
</dbReference>
<dbReference type="PANTHER" id="PTHR10963:SF55">
    <property type="entry name" value="GLYCOSIDE HYDROLASE FAMILY 16 PROTEIN"/>
    <property type="match status" value="1"/>
</dbReference>
<proteinExistence type="inferred from homology"/>
<feature type="domain" description="GH16" evidence="3">
    <location>
        <begin position="30"/>
        <end position="292"/>
    </location>
</feature>
<dbReference type="AlphaFoldDB" id="A0A4Y1X364"/>
<dbReference type="SUPFAM" id="SSF49899">
    <property type="entry name" value="Concanavalin A-like lectins/glucanases"/>
    <property type="match status" value="1"/>
</dbReference>
<dbReference type="OrthoDB" id="9809583at2"/>
<evidence type="ECO:0000313" key="5">
    <source>
        <dbReference type="Proteomes" id="UP000319374"/>
    </source>
</evidence>
<evidence type="ECO:0000256" key="1">
    <source>
        <dbReference type="ARBA" id="ARBA00006865"/>
    </source>
</evidence>
<feature type="signal peptide" evidence="2">
    <location>
        <begin position="1"/>
        <end position="21"/>
    </location>
</feature>
<protein>
    <recommendedName>
        <fullName evidence="3">GH16 domain-containing protein</fullName>
    </recommendedName>
</protein>
<dbReference type="PROSITE" id="PS51762">
    <property type="entry name" value="GH16_2"/>
    <property type="match status" value="1"/>
</dbReference>
<name>A0A4Y1X364_9BACT</name>
<reference evidence="5" key="1">
    <citation type="submission" date="2019-06" db="EMBL/GenBank/DDBJ databases">
        <title>Alistipes onderdonkii subsp. vulgaris subsp. nov., Alistipes dispar sp. nov. and Alistipes communis sp. nov., isolated from human faeces, and creation of Alistipes onderdonkii subsp. onderdonkii subsp. nov.</title>
        <authorList>
            <person name="Sakamoto M."/>
            <person name="Ikeyama N."/>
            <person name="Ogata Y."/>
            <person name="Suda W."/>
            <person name="Iino T."/>
            <person name="Hattori M."/>
            <person name="Ohkuma M."/>
        </authorList>
    </citation>
    <scope>NUCLEOTIDE SEQUENCE [LARGE SCALE GENOMIC DNA]</scope>
    <source>
        <strain evidence="5">5CPEGH6</strain>
    </source>
</reference>
<dbReference type="InterPro" id="IPR013320">
    <property type="entry name" value="ConA-like_dom_sf"/>
</dbReference>
<dbReference type="CDD" id="cd08023">
    <property type="entry name" value="GH16_laminarinase_like"/>
    <property type="match status" value="1"/>
</dbReference>
<sequence length="292" mass="33651">MKKMIWMISLLCMATATGCMQDDPTYFRKPGWWVDGEQDEEGDGEYRLVWSEEFDEEPAGAEYAQPGEKWRFETGGSGWGNNEEQYYVDRVHGDYAVTKVRDGMLTITAYKPETPVGGKKYISARMSSRQSWTYGKFEMRAKLPAGRGVWPAFWMLPVTHSDDNLLDGEIDIMEYVGYEPGIVWFSVHNKKDRTEDGKNELTTSYAPESPETEFHVYGMEWTPDYIQAYIDGVPYYTFRNDGSGRAESWPFDKAFYLKLNIAVGGDWGGYEGIDDSIFPAEYVIDYVRVYQR</sequence>
<dbReference type="PANTHER" id="PTHR10963">
    <property type="entry name" value="GLYCOSYL HYDROLASE-RELATED"/>
    <property type="match status" value="1"/>
</dbReference>
<dbReference type="GeneID" id="98674226"/>
<accession>A0A4Y1X364</accession>
<dbReference type="EMBL" id="AP019736">
    <property type="protein sequence ID" value="BBL07600.1"/>
    <property type="molecule type" value="Genomic_DNA"/>
</dbReference>
<dbReference type="PROSITE" id="PS51257">
    <property type="entry name" value="PROKAR_LIPOPROTEIN"/>
    <property type="match status" value="1"/>
</dbReference>
<dbReference type="InterPro" id="IPR000757">
    <property type="entry name" value="Beta-glucanase-like"/>
</dbReference>
<comment type="similarity">
    <text evidence="1">Belongs to the glycosyl hydrolase 16 family.</text>
</comment>
<keyword evidence="5" id="KW-1185">Reference proteome</keyword>
<feature type="chain" id="PRO_5021408953" description="GH16 domain-containing protein" evidence="2">
    <location>
        <begin position="22"/>
        <end position="292"/>
    </location>
</feature>